<dbReference type="InterPro" id="IPR042088">
    <property type="entry name" value="OligoPept_F_C"/>
</dbReference>
<keyword evidence="4 6" id="KW-0862">Zinc</keyword>
<dbReference type="Proteomes" id="UP000231019">
    <property type="component" value="Unassembled WGS sequence"/>
</dbReference>
<dbReference type="NCBIfam" id="TIGR02290">
    <property type="entry name" value="M3_fam_3"/>
    <property type="match status" value="1"/>
</dbReference>
<proteinExistence type="inferred from homology"/>
<dbReference type="Gene3D" id="1.10.1370.20">
    <property type="entry name" value="Oligoendopeptidase f, C-terminal domain"/>
    <property type="match status" value="1"/>
</dbReference>
<keyword evidence="7" id="KW-0175">Coiled coil</keyword>
<feature type="coiled-coil region" evidence="7">
    <location>
        <begin position="28"/>
        <end position="62"/>
    </location>
</feature>
<dbReference type="CDD" id="cd09607">
    <property type="entry name" value="M3B_PepF"/>
    <property type="match status" value="1"/>
</dbReference>
<feature type="domain" description="Peptidase M3A/M3B catalytic" evidence="8">
    <location>
        <begin position="222"/>
        <end position="602"/>
    </location>
</feature>
<dbReference type="GO" id="GO:0004181">
    <property type="term" value="F:metallocarboxypeptidase activity"/>
    <property type="evidence" value="ECO:0007669"/>
    <property type="project" value="InterPro"/>
</dbReference>
<gene>
    <name evidence="10" type="ORF">COW36_17480</name>
</gene>
<dbReference type="Gene3D" id="1.20.140.70">
    <property type="entry name" value="Oligopeptidase f, N-terminal domain"/>
    <property type="match status" value="1"/>
</dbReference>
<accession>A0A2M7G0Q9</accession>
<comment type="caution">
    <text evidence="10">The sequence shown here is derived from an EMBL/GenBank/DDBJ whole genome shotgun (WGS) entry which is preliminary data.</text>
</comment>
<dbReference type="InterPro" id="IPR001333">
    <property type="entry name" value="Peptidase_M32_Taq"/>
</dbReference>
<protein>
    <submittedName>
        <fullName evidence="10">Oligoendopeptidase F</fullName>
    </submittedName>
</protein>
<keyword evidence="1 6" id="KW-0645">Protease</keyword>
<dbReference type="AlphaFoldDB" id="A0A2M7G0Q9"/>
<dbReference type="GO" id="GO:0046872">
    <property type="term" value="F:metal ion binding"/>
    <property type="evidence" value="ECO:0007669"/>
    <property type="project" value="UniProtKB-UniRule"/>
</dbReference>
<comment type="cofactor">
    <cofactor evidence="6">
        <name>Zn(2+)</name>
        <dbReference type="ChEBI" id="CHEBI:29105"/>
    </cofactor>
    <text evidence="6">Binds 1 zinc ion.</text>
</comment>
<reference evidence="10 11" key="1">
    <citation type="submission" date="2017-09" db="EMBL/GenBank/DDBJ databases">
        <title>Depth-based differentiation of microbial function through sediment-hosted aquifers and enrichment of novel symbionts in the deep terrestrial subsurface.</title>
        <authorList>
            <person name="Probst A.J."/>
            <person name="Ladd B."/>
            <person name="Jarett J.K."/>
            <person name="Geller-Mcgrath D.E."/>
            <person name="Sieber C.M."/>
            <person name="Emerson J.B."/>
            <person name="Anantharaman K."/>
            <person name="Thomas B.C."/>
            <person name="Malmstrom R."/>
            <person name="Stieglmeier M."/>
            <person name="Klingl A."/>
            <person name="Woyke T."/>
            <person name="Ryan C.M."/>
            <person name="Banfield J.F."/>
        </authorList>
    </citation>
    <scope>NUCLEOTIDE SEQUENCE [LARGE SCALE GENOMIC DNA]</scope>
    <source>
        <strain evidence="10">CG17_big_fil_post_rev_8_21_14_2_50_48_46</strain>
    </source>
</reference>
<dbReference type="InterPro" id="IPR011977">
    <property type="entry name" value="Pept_M3B_clade3"/>
</dbReference>
<dbReference type="InterPro" id="IPR034006">
    <property type="entry name" value="M3B_PepF_2"/>
</dbReference>
<evidence type="ECO:0000256" key="1">
    <source>
        <dbReference type="ARBA" id="ARBA00022670"/>
    </source>
</evidence>
<comment type="similarity">
    <text evidence="6">Belongs to the peptidase M3 family.</text>
</comment>
<evidence type="ECO:0000256" key="5">
    <source>
        <dbReference type="ARBA" id="ARBA00023049"/>
    </source>
</evidence>
<dbReference type="InterPro" id="IPR001567">
    <property type="entry name" value="Pept_M3A_M3B_dom"/>
</dbReference>
<dbReference type="EMBL" id="PFFQ01000053">
    <property type="protein sequence ID" value="PIW15213.1"/>
    <property type="molecule type" value="Genomic_DNA"/>
</dbReference>
<evidence type="ECO:0000256" key="6">
    <source>
        <dbReference type="RuleBase" id="RU003435"/>
    </source>
</evidence>
<dbReference type="PANTHER" id="PTHR34217:SF1">
    <property type="entry name" value="CARBOXYPEPTIDASE 1"/>
    <property type="match status" value="1"/>
</dbReference>
<evidence type="ECO:0000259" key="9">
    <source>
        <dbReference type="Pfam" id="PF08439"/>
    </source>
</evidence>
<dbReference type="GO" id="GO:0004222">
    <property type="term" value="F:metalloendopeptidase activity"/>
    <property type="evidence" value="ECO:0007669"/>
    <property type="project" value="InterPro"/>
</dbReference>
<feature type="domain" description="Oligopeptidase F N-terminal" evidence="9">
    <location>
        <begin position="130"/>
        <end position="194"/>
    </location>
</feature>
<evidence type="ECO:0000256" key="7">
    <source>
        <dbReference type="SAM" id="Coils"/>
    </source>
</evidence>
<keyword evidence="3 6" id="KW-0378">Hydrolase</keyword>
<evidence type="ECO:0000313" key="10">
    <source>
        <dbReference type="EMBL" id="PIW15213.1"/>
    </source>
</evidence>
<evidence type="ECO:0000256" key="4">
    <source>
        <dbReference type="ARBA" id="ARBA00022833"/>
    </source>
</evidence>
<keyword evidence="5 6" id="KW-0482">Metalloprotease</keyword>
<dbReference type="Pfam" id="PF08439">
    <property type="entry name" value="Peptidase_M3_N"/>
    <property type="match status" value="1"/>
</dbReference>
<sequence>MSAHSSPDLQTPTWEMESEYSGLDALQLAEEQDQIRKAVQQMESHAEDFRAALNQMEALSEEALQVLAEKAWKMMGLEHEAELLLDNQLSYAYMVWSTNARDQDAKTLLEKLKRLRACLTQAGQPVDLFLLHAPDAVFDYFLSGEAVQNSQFLLRYRRRLSKRLLSLPEENLITSLSLDGPNAWGNLYSNITGSVSYEIENEQGIKEQVGIARLQSLLGENSEPMRKKAYQGLETVFSQHEESCAAILNALAGWRLETCKRRSHTEPVSFLDEPLHHNRISRQTLDTMMQVVKEHRAFGQKSFHLMASLIDKPRLDPWDVNASAPPFGHARRHIRFPEAIDLIEEAFGKVNPEMGAFVRMMADKCWIDAAPASNKTPGAYCSGFPRSRNPRVFMTYLGSYVDLIVLAHELGHAFHSWVMREMPIEQTHYPMTLAETASTFGETVVRDFLIQRCQTPQEKLEILWQEISSIPRFTLNIPTRYEFEKRFYEQRAERSFSPQNFSELMSTVWQEWHGDSTSAADAMFWATKLHFYIVEPSFYNFPYTFGYLFSQGIYAEKEARGADFYPFYVELLRDTGRMTAEELVQKHFGLDLREPEFWLRCMRPLERNLTTFDQAVKAWLD</sequence>
<dbReference type="PANTHER" id="PTHR34217">
    <property type="entry name" value="METAL-DEPENDENT CARBOXYPEPTIDASE"/>
    <property type="match status" value="1"/>
</dbReference>
<dbReference type="SUPFAM" id="SSF55486">
    <property type="entry name" value="Metalloproteases ('zincins'), catalytic domain"/>
    <property type="match status" value="1"/>
</dbReference>
<dbReference type="Pfam" id="PF01432">
    <property type="entry name" value="Peptidase_M3"/>
    <property type="match status" value="1"/>
</dbReference>
<dbReference type="GO" id="GO:0006508">
    <property type="term" value="P:proteolysis"/>
    <property type="evidence" value="ECO:0007669"/>
    <property type="project" value="UniProtKB-KW"/>
</dbReference>
<keyword evidence="2 6" id="KW-0479">Metal-binding</keyword>
<evidence type="ECO:0000256" key="3">
    <source>
        <dbReference type="ARBA" id="ARBA00022801"/>
    </source>
</evidence>
<evidence type="ECO:0000256" key="2">
    <source>
        <dbReference type="ARBA" id="ARBA00022723"/>
    </source>
</evidence>
<dbReference type="InterPro" id="IPR013647">
    <property type="entry name" value="OligopepF_N_dom"/>
</dbReference>
<evidence type="ECO:0000313" key="11">
    <source>
        <dbReference type="Proteomes" id="UP000231019"/>
    </source>
</evidence>
<evidence type="ECO:0000259" key="8">
    <source>
        <dbReference type="Pfam" id="PF01432"/>
    </source>
</evidence>
<organism evidence="10 11">
    <name type="scientific">bacterium (Candidatus Blackallbacteria) CG17_big_fil_post_rev_8_21_14_2_50_48_46</name>
    <dbReference type="NCBI Taxonomy" id="2014261"/>
    <lineage>
        <taxon>Bacteria</taxon>
        <taxon>Candidatus Blackallbacteria</taxon>
    </lineage>
</organism>
<name>A0A2M7G0Q9_9BACT</name>